<dbReference type="Proteomes" id="UP000693970">
    <property type="component" value="Unassembled WGS sequence"/>
</dbReference>
<accession>A0A9K3KQJ0</accession>
<evidence type="ECO:0000313" key="1">
    <source>
        <dbReference type="EMBL" id="KAG7336987.1"/>
    </source>
</evidence>
<evidence type="ECO:0000313" key="2">
    <source>
        <dbReference type="EMBL" id="KAG7347676.1"/>
    </source>
</evidence>
<organism evidence="2 3">
    <name type="scientific">Nitzschia inconspicua</name>
    <dbReference type="NCBI Taxonomy" id="303405"/>
    <lineage>
        <taxon>Eukaryota</taxon>
        <taxon>Sar</taxon>
        <taxon>Stramenopiles</taxon>
        <taxon>Ochrophyta</taxon>
        <taxon>Bacillariophyta</taxon>
        <taxon>Bacillariophyceae</taxon>
        <taxon>Bacillariophycidae</taxon>
        <taxon>Bacillariales</taxon>
        <taxon>Bacillariaceae</taxon>
        <taxon>Nitzschia</taxon>
    </lineage>
</organism>
<reference evidence="2" key="2">
    <citation type="submission" date="2021-04" db="EMBL/GenBank/DDBJ databases">
        <authorList>
            <person name="Podell S."/>
        </authorList>
    </citation>
    <scope>NUCLEOTIDE SEQUENCE</scope>
    <source>
        <strain evidence="2">Hildebrandi</strain>
    </source>
</reference>
<keyword evidence="3" id="KW-1185">Reference proteome</keyword>
<comment type="caution">
    <text evidence="2">The sequence shown here is derived from an EMBL/GenBank/DDBJ whole genome shotgun (WGS) entry which is preliminary data.</text>
</comment>
<evidence type="ECO:0000313" key="3">
    <source>
        <dbReference type="Proteomes" id="UP000693970"/>
    </source>
</evidence>
<protein>
    <submittedName>
        <fullName evidence="2">Uncharacterized protein</fullName>
    </submittedName>
</protein>
<name>A0A9K3KQJ0_9STRA</name>
<dbReference type="AlphaFoldDB" id="A0A9K3KQJ0"/>
<gene>
    <name evidence="2" type="ORF">IV203_016381</name>
    <name evidence="1" type="ORF">IV203_017436</name>
</gene>
<sequence length="436" mass="47329">MPTSHLFATLNLQKHRNAVSSCRSCLHPSIIPLSHTFCCLPSKKKNHFYRYQRLHIAPQIILLLNSDRTSSASHSFSPTCIIMPPRRQPPFVIAVLLIGNGNGYHGVTGFSTQGNILSKTLPMDLHRHSTIPVSFPLHALIYGWDDYEEDDKTTTKPKQPKPLAFDTSGNAHFAGGPSVCDAAGSSIADHLTNDRDQMGSLARLAFAFRPKEHSGLNMKDIETVHVLCVKPNEIEVEAILCESLGCVSLHIPIQFPSSCTHTDEDDKFQSCVLQNLKDLDVTATTQVSAHLTSQSQSSAINPEMLLSGTVQLPSWWVSPSSTLNAASLETECTMLKDILNEDEFQTELMALAQDGLKHSLHHQQNDAASTPTIQKARCSIVGPAGIGMKALARQPTDGSVVVMDVLFPFGGPSKQTADSLRAAVLGAVAVAAEQQL</sequence>
<dbReference type="EMBL" id="JAGRRH010000020">
    <property type="protein sequence ID" value="KAG7347676.1"/>
    <property type="molecule type" value="Genomic_DNA"/>
</dbReference>
<reference evidence="2" key="1">
    <citation type="journal article" date="2021" name="Sci. Rep.">
        <title>Diploid genomic architecture of Nitzschia inconspicua, an elite biomass production diatom.</title>
        <authorList>
            <person name="Oliver A."/>
            <person name="Podell S."/>
            <person name="Pinowska A."/>
            <person name="Traller J.C."/>
            <person name="Smith S.R."/>
            <person name="McClure R."/>
            <person name="Beliaev A."/>
            <person name="Bohutskyi P."/>
            <person name="Hill E.A."/>
            <person name="Rabines A."/>
            <person name="Zheng H."/>
            <person name="Allen L.Z."/>
            <person name="Kuo A."/>
            <person name="Grigoriev I.V."/>
            <person name="Allen A.E."/>
            <person name="Hazlebeck D."/>
            <person name="Allen E.E."/>
        </authorList>
    </citation>
    <scope>NUCLEOTIDE SEQUENCE</scope>
    <source>
        <strain evidence="2">Hildebrandi</strain>
    </source>
</reference>
<dbReference type="OrthoDB" id="48773at2759"/>
<proteinExistence type="predicted"/>
<dbReference type="EMBL" id="JAGRRH010000099">
    <property type="protein sequence ID" value="KAG7336987.1"/>
    <property type="molecule type" value="Genomic_DNA"/>
</dbReference>